<dbReference type="InterPro" id="IPR029063">
    <property type="entry name" value="SAM-dependent_MTases_sf"/>
</dbReference>
<sequence>MLPTPSTSHVDFDRIYEPAEDSYLLLDTLSSESEKTFLKERFCTGPVTRTASPLVVEIGTGSGVVLSFAHAHAELIFGRNDVFTAGVDVNRYACTATEQTVIVAEKEQQEQKKSHGHYLGNVVGDLTSPLKPGIVDVLIFNPPYVPTEDLPTLPANSETTAKPTYEDDSHLLSLSYAGGMDGMETTDRLLNLLPEILSKDRGCAYILLCAQNKPIEVKQRIKDLGTEWMVETVGSSGKKAGWEKLQIIRIWRLPVSNEEQLP</sequence>
<gene>
    <name evidence="5" type="ORF">PVAG01_04121</name>
</gene>
<keyword evidence="4" id="KW-0949">S-adenosyl-L-methionine</keyword>
<keyword evidence="3" id="KW-0808">Transferase</keyword>
<dbReference type="Gene3D" id="3.40.50.150">
    <property type="entry name" value="Vaccinia Virus protein VP39"/>
    <property type="match status" value="1"/>
</dbReference>
<dbReference type="SUPFAM" id="SSF53335">
    <property type="entry name" value="S-adenosyl-L-methionine-dependent methyltransferases"/>
    <property type="match status" value="1"/>
</dbReference>
<evidence type="ECO:0000256" key="3">
    <source>
        <dbReference type="ARBA" id="ARBA00022679"/>
    </source>
</evidence>
<dbReference type="GO" id="GO:0008168">
    <property type="term" value="F:methyltransferase activity"/>
    <property type="evidence" value="ECO:0007669"/>
    <property type="project" value="UniProtKB-KW"/>
</dbReference>
<dbReference type="PROSITE" id="PS00092">
    <property type="entry name" value="N6_MTASE"/>
    <property type="match status" value="1"/>
</dbReference>
<comment type="caution">
    <text evidence="5">The sequence shown here is derived from an EMBL/GenBank/DDBJ whole genome shotgun (WGS) entry which is preliminary data.</text>
</comment>
<dbReference type="InterPro" id="IPR002052">
    <property type="entry name" value="DNA_methylase_N6_adenine_CS"/>
</dbReference>
<evidence type="ECO:0000256" key="2">
    <source>
        <dbReference type="ARBA" id="ARBA00022603"/>
    </source>
</evidence>
<keyword evidence="6" id="KW-1185">Reference proteome</keyword>
<comment type="similarity">
    <text evidence="1">Belongs to the eukaryotic/archaeal PrmC-related family.</text>
</comment>
<dbReference type="EMBL" id="JBFCZG010000003">
    <property type="protein sequence ID" value="KAL3424840.1"/>
    <property type="molecule type" value="Genomic_DNA"/>
</dbReference>
<proteinExistence type="inferred from homology"/>
<dbReference type="PANTHER" id="PTHR45875">
    <property type="entry name" value="METHYLTRANSFERASE N6AMT1"/>
    <property type="match status" value="1"/>
</dbReference>
<dbReference type="GO" id="GO:0032259">
    <property type="term" value="P:methylation"/>
    <property type="evidence" value="ECO:0007669"/>
    <property type="project" value="UniProtKB-KW"/>
</dbReference>
<evidence type="ECO:0000313" key="6">
    <source>
        <dbReference type="Proteomes" id="UP001629113"/>
    </source>
</evidence>
<dbReference type="PANTHER" id="PTHR45875:SF1">
    <property type="entry name" value="METHYLTRANSFERASE N6AMT1"/>
    <property type="match status" value="1"/>
</dbReference>
<dbReference type="Proteomes" id="UP001629113">
    <property type="component" value="Unassembled WGS sequence"/>
</dbReference>
<protein>
    <submittedName>
        <fullName evidence="5">N-glutamine methyltransferase mtq2</fullName>
    </submittedName>
</protein>
<evidence type="ECO:0000256" key="1">
    <source>
        <dbReference type="ARBA" id="ARBA00006149"/>
    </source>
</evidence>
<accession>A0ABR4PNB8</accession>
<evidence type="ECO:0000313" key="5">
    <source>
        <dbReference type="EMBL" id="KAL3424840.1"/>
    </source>
</evidence>
<evidence type="ECO:0000256" key="4">
    <source>
        <dbReference type="ARBA" id="ARBA00022691"/>
    </source>
</evidence>
<keyword evidence="2 5" id="KW-0489">Methyltransferase</keyword>
<reference evidence="5 6" key="1">
    <citation type="submission" date="2024-06" db="EMBL/GenBank/DDBJ databases">
        <title>Complete genome of Phlyctema vagabunda strain 19-DSS-EL-015.</title>
        <authorList>
            <person name="Fiorenzani C."/>
        </authorList>
    </citation>
    <scope>NUCLEOTIDE SEQUENCE [LARGE SCALE GENOMIC DNA]</scope>
    <source>
        <strain evidence="5 6">19-DSS-EL-015</strain>
    </source>
</reference>
<dbReference type="InterPro" id="IPR052190">
    <property type="entry name" value="Euk-Arch_PrmC-MTase"/>
</dbReference>
<name>A0ABR4PNB8_9HELO</name>
<organism evidence="5 6">
    <name type="scientific">Phlyctema vagabunda</name>
    <dbReference type="NCBI Taxonomy" id="108571"/>
    <lineage>
        <taxon>Eukaryota</taxon>
        <taxon>Fungi</taxon>
        <taxon>Dikarya</taxon>
        <taxon>Ascomycota</taxon>
        <taxon>Pezizomycotina</taxon>
        <taxon>Leotiomycetes</taxon>
        <taxon>Helotiales</taxon>
        <taxon>Dermateaceae</taxon>
        <taxon>Phlyctema</taxon>
    </lineage>
</organism>